<dbReference type="EMBL" id="KZ302090">
    <property type="protein sequence ID" value="PFH47821.1"/>
    <property type="molecule type" value="Genomic_DNA"/>
</dbReference>
<keyword evidence="7 13" id="KW-0479">Metal-binding</keyword>
<dbReference type="Pfam" id="PF00067">
    <property type="entry name" value="p450"/>
    <property type="match status" value="1"/>
</dbReference>
<evidence type="ECO:0000256" key="9">
    <source>
        <dbReference type="ARBA" id="ARBA00023002"/>
    </source>
</evidence>
<comment type="subcellular location">
    <subcellularLocation>
        <location evidence="2">Membrane</location>
    </subcellularLocation>
</comment>
<evidence type="ECO:0000313" key="16">
    <source>
        <dbReference type="EMBL" id="PFH47821.1"/>
    </source>
</evidence>
<dbReference type="InterPro" id="IPR001128">
    <property type="entry name" value="Cyt_P450"/>
</dbReference>
<comment type="similarity">
    <text evidence="4 14">Belongs to the cytochrome P450 family.</text>
</comment>
<dbReference type="InterPro" id="IPR050121">
    <property type="entry name" value="Cytochrome_P450_monoxygenase"/>
</dbReference>
<comment type="cofactor">
    <cofactor evidence="1 13">
        <name>heme</name>
        <dbReference type="ChEBI" id="CHEBI:30413"/>
    </cofactor>
</comment>
<keyword evidence="11 14" id="KW-0503">Monooxygenase</keyword>
<keyword evidence="6" id="KW-0812">Transmembrane</keyword>
<dbReference type="PRINTS" id="PR00385">
    <property type="entry name" value="P450"/>
</dbReference>
<dbReference type="AlphaFoldDB" id="A0A2A9NHQ9"/>
<evidence type="ECO:0000256" key="1">
    <source>
        <dbReference type="ARBA" id="ARBA00001971"/>
    </source>
</evidence>
<evidence type="ECO:0000256" key="14">
    <source>
        <dbReference type="RuleBase" id="RU000461"/>
    </source>
</evidence>
<keyword evidence="10 13" id="KW-0408">Iron</keyword>
<dbReference type="GO" id="GO:0020037">
    <property type="term" value="F:heme binding"/>
    <property type="evidence" value="ECO:0007669"/>
    <property type="project" value="InterPro"/>
</dbReference>
<evidence type="ECO:0000256" key="12">
    <source>
        <dbReference type="ARBA" id="ARBA00023136"/>
    </source>
</evidence>
<dbReference type="GO" id="GO:0016705">
    <property type="term" value="F:oxidoreductase activity, acting on paired donors, with incorporation or reduction of molecular oxygen"/>
    <property type="evidence" value="ECO:0007669"/>
    <property type="project" value="InterPro"/>
</dbReference>
<evidence type="ECO:0008006" key="18">
    <source>
        <dbReference type="Google" id="ProtNLM"/>
    </source>
</evidence>
<keyword evidence="8" id="KW-1133">Transmembrane helix</keyword>
<dbReference type="PROSITE" id="PS00086">
    <property type="entry name" value="CYTOCHROME_P450"/>
    <property type="match status" value="1"/>
</dbReference>
<name>A0A2A9NHQ9_9AGAR</name>
<comment type="pathway">
    <text evidence="3">Secondary metabolite biosynthesis; terpenoid biosynthesis.</text>
</comment>
<sequence>MATTLQQIITDSVFTLALLWIVTKIIQRIRGGSSGTSSLAKLQGPRRESLVFGFSKQLREAENRGVLYEEWASQHGAAFLIPSALNRSRLVICDPKAITHFFARETFTYVQLKFSRVFIERMIGKGILWAEGESHKRQRKALSPAFSNAQIRKLTNIFYDSGYKLKMYWDAKFESGDNDVIIEVQHWMNRISLDSVGIAGFGHDFGTLDGKRTPVMDAFNSFSEDVPNEGVLTKLTFLLGPLFPVLLNVPTPRGKLFKDLRIALTRIADGLLERSRKEKQGLVTEEIQADKSIIGLLVRAESSDTELYLSQEEIIAQVNVLLLAGYETTSISLTWALIELCKNQEIQQKLRDELRQFSSLDPTWDQLTSSLPYLDAVLHETLRVHPPVSEITRVAGEDDIMPFGAPLTTRDGQTLTSLAVPKGTIVSVPIVFVNQSETFWGPDAKKFIPERWLSEPPETVKDLIGHRHLYTFSDGPRMCLGRGFAMAEFKAVLSILIRNYAFELPEGPTTEISTHPSILPRPRVAGEEGARVPLRVRRPD</sequence>
<keyword evidence="9 14" id="KW-0560">Oxidoreductase</keyword>
<reference evidence="16 17" key="1">
    <citation type="submission" date="2014-02" db="EMBL/GenBank/DDBJ databases">
        <title>Transposable element dynamics among asymbiotic and ectomycorrhizal Amanita fungi.</title>
        <authorList>
            <consortium name="DOE Joint Genome Institute"/>
            <person name="Hess J."/>
            <person name="Skrede I."/>
            <person name="Wolfe B."/>
            <person name="LaButti K."/>
            <person name="Ohm R.A."/>
            <person name="Grigoriev I.V."/>
            <person name="Pringle A."/>
        </authorList>
    </citation>
    <scope>NUCLEOTIDE SEQUENCE [LARGE SCALE GENOMIC DNA]</scope>
    <source>
        <strain evidence="16 17">SKay4041</strain>
    </source>
</reference>
<evidence type="ECO:0000256" key="5">
    <source>
        <dbReference type="ARBA" id="ARBA00022617"/>
    </source>
</evidence>
<feature type="binding site" description="axial binding residue" evidence="13">
    <location>
        <position position="479"/>
    </location>
    <ligand>
        <name>heme</name>
        <dbReference type="ChEBI" id="CHEBI:30413"/>
    </ligand>
    <ligandPart>
        <name>Fe</name>
        <dbReference type="ChEBI" id="CHEBI:18248"/>
    </ligandPart>
</feature>
<dbReference type="InterPro" id="IPR002403">
    <property type="entry name" value="Cyt_P450_E_grp-IV"/>
</dbReference>
<evidence type="ECO:0000256" key="6">
    <source>
        <dbReference type="ARBA" id="ARBA00022692"/>
    </source>
</evidence>
<gene>
    <name evidence="16" type="ORF">AMATHDRAFT_66733</name>
</gene>
<accession>A0A2A9NHQ9</accession>
<dbReference type="PRINTS" id="PR00465">
    <property type="entry name" value="EP450IV"/>
</dbReference>
<feature type="region of interest" description="Disordered" evidence="15">
    <location>
        <begin position="511"/>
        <end position="540"/>
    </location>
</feature>
<evidence type="ECO:0000256" key="11">
    <source>
        <dbReference type="ARBA" id="ARBA00023033"/>
    </source>
</evidence>
<organism evidence="16 17">
    <name type="scientific">Amanita thiersii Skay4041</name>
    <dbReference type="NCBI Taxonomy" id="703135"/>
    <lineage>
        <taxon>Eukaryota</taxon>
        <taxon>Fungi</taxon>
        <taxon>Dikarya</taxon>
        <taxon>Basidiomycota</taxon>
        <taxon>Agaricomycotina</taxon>
        <taxon>Agaricomycetes</taxon>
        <taxon>Agaricomycetidae</taxon>
        <taxon>Agaricales</taxon>
        <taxon>Pluteineae</taxon>
        <taxon>Amanitaceae</taxon>
        <taxon>Amanita</taxon>
    </lineage>
</organism>
<dbReference type="Gene3D" id="1.10.630.10">
    <property type="entry name" value="Cytochrome P450"/>
    <property type="match status" value="1"/>
</dbReference>
<dbReference type="GO" id="GO:0005506">
    <property type="term" value="F:iron ion binding"/>
    <property type="evidence" value="ECO:0007669"/>
    <property type="project" value="InterPro"/>
</dbReference>
<dbReference type="GO" id="GO:0016020">
    <property type="term" value="C:membrane"/>
    <property type="evidence" value="ECO:0007669"/>
    <property type="project" value="UniProtKB-SubCell"/>
</dbReference>
<dbReference type="SUPFAM" id="SSF48264">
    <property type="entry name" value="Cytochrome P450"/>
    <property type="match status" value="1"/>
</dbReference>
<dbReference type="CDD" id="cd11069">
    <property type="entry name" value="CYP_FUM15-like"/>
    <property type="match status" value="1"/>
</dbReference>
<evidence type="ECO:0000256" key="8">
    <source>
        <dbReference type="ARBA" id="ARBA00022989"/>
    </source>
</evidence>
<keyword evidence="5 13" id="KW-0349">Heme</keyword>
<dbReference type="GO" id="GO:0004497">
    <property type="term" value="F:monooxygenase activity"/>
    <property type="evidence" value="ECO:0007669"/>
    <property type="project" value="UniProtKB-KW"/>
</dbReference>
<dbReference type="PANTHER" id="PTHR24305:SF166">
    <property type="entry name" value="CYTOCHROME P450 12A4, MITOCHONDRIAL-RELATED"/>
    <property type="match status" value="1"/>
</dbReference>
<evidence type="ECO:0000256" key="15">
    <source>
        <dbReference type="SAM" id="MobiDB-lite"/>
    </source>
</evidence>
<evidence type="ECO:0000256" key="7">
    <source>
        <dbReference type="ARBA" id="ARBA00022723"/>
    </source>
</evidence>
<dbReference type="OrthoDB" id="1470350at2759"/>
<evidence type="ECO:0000256" key="3">
    <source>
        <dbReference type="ARBA" id="ARBA00004721"/>
    </source>
</evidence>
<protein>
    <recommendedName>
        <fullName evidence="18">Cytochrome P450</fullName>
    </recommendedName>
</protein>
<proteinExistence type="inferred from homology"/>
<evidence type="ECO:0000256" key="4">
    <source>
        <dbReference type="ARBA" id="ARBA00010617"/>
    </source>
</evidence>
<dbReference type="Proteomes" id="UP000242287">
    <property type="component" value="Unassembled WGS sequence"/>
</dbReference>
<evidence type="ECO:0000256" key="10">
    <source>
        <dbReference type="ARBA" id="ARBA00023004"/>
    </source>
</evidence>
<dbReference type="InterPro" id="IPR036396">
    <property type="entry name" value="Cyt_P450_sf"/>
</dbReference>
<evidence type="ECO:0000313" key="17">
    <source>
        <dbReference type="Proteomes" id="UP000242287"/>
    </source>
</evidence>
<evidence type="ECO:0000256" key="13">
    <source>
        <dbReference type="PIRSR" id="PIRSR602403-1"/>
    </source>
</evidence>
<evidence type="ECO:0000256" key="2">
    <source>
        <dbReference type="ARBA" id="ARBA00004370"/>
    </source>
</evidence>
<keyword evidence="17" id="KW-1185">Reference proteome</keyword>
<dbReference type="PANTHER" id="PTHR24305">
    <property type="entry name" value="CYTOCHROME P450"/>
    <property type="match status" value="1"/>
</dbReference>
<dbReference type="InterPro" id="IPR017972">
    <property type="entry name" value="Cyt_P450_CS"/>
</dbReference>
<keyword evidence="12" id="KW-0472">Membrane</keyword>
<dbReference type="STRING" id="703135.A0A2A9NHQ9"/>